<evidence type="ECO:0000313" key="1">
    <source>
        <dbReference type="EMBL" id="CNT63157.1"/>
    </source>
</evidence>
<reference evidence="3 4" key="1">
    <citation type="submission" date="2015-03" db="EMBL/GenBank/DDBJ databases">
        <authorList>
            <consortium name="Pathogen Informatics"/>
        </authorList>
    </citation>
    <scope>NUCLEOTIDE SEQUENCE [LARGE SCALE GENOMIC DNA]</scope>
    <source>
        <strain evidence="2 3">3476</strain>
        <strain evidence="1 4">A1104</strain>
    </source>
</reference>
<evidence type="ECO:0000313" key="2">
    <source>
        <dbReference type="EMBL" id="CNT79887.1"/>
    </source>
</evidence>
<proteinExistence type="predicted"/>
<name>A0A655BV17_SALET</name>
<dbReference type="Proteomes" id="UP000041314">
    <property type="component" value="Unassembled WGS sequence"/>
</dbReference>
<gene>
    <name evidence="1" type="ORF">ERS008198_00453</name>
    <name evidence="2" type="ORF">ERS008202_01039</name>
</gene>
<accession>A0A655BV17</accession>
<evidence type="ECO:0000313" key="4">
    <source>
        <dbReference type="Proteomes" id="UP000041314"/>
    </source>
</evidence>
<dbReference type="EMBL" id="CQPC01000009">
    <property type="protein sequence ID" value="CNT79887.1"/>
    <property type="molecule type" value="Genomic_DNA"/>
</dbReference>
<evidence type="ECO:0000313" key="3">
    <source>
        <dbReference type="Proteomes" id="UP000039541"/>
    </source>
</evidence>
<sequence>MAQHHLRRQNNGAWVDFILARIFRRSPVSRFKQRAFVADIRTRCNTDTANLSRQGIGNIVTVQVHTGDNVVFRRTQQDLLQERIGDNVFNHDLFTRVRVLNFQPRTAVNKLTAELVARQLVAPVFKRAFGELHDIAFMYQRNGIAIVGNSVFNRRANQTFSAFFRTRFDTDTAVLREANFLHAHLFAQELDHFLSVCRVSFPFNSGVDVFRVFTEDDHIGQLRMFHRTWRALIVANGTQTNVQVKLLTQGNVQRANTAANRRGQRTFNRYAVITN</sequence>
<organism evidence="2 3">
    <name type="scientific">Salmonella enterica subsp. enterica serovar Bovismorbificans</name>
    <dbReference type="NCBI Taxonomy" id="58097"/>
    <lineage>
        <taxon>Bacteria</taxon>
        <taxon>Pseudomonadati</taxon>
        <taxon>Pseudomonadota</taxon>
        <taxon>Gammaproteobacteria</taxon>
        <taxon>Enterobacterales</taxon>
        <taxon>Enterobacteriaceae</taxon>
        <taxon>Salmonella</taxon>
    </lineage>
</organism>
<dbReference type="EMBL" id="CQPA01000002">
    <property type="protein sequence ID" value="CNT63157.1"/>
    <property type="molecule type" value="Genomic_DNA"/>
</dbReference>
<dbReference type="AlphaFoldDB" id="A0A655BV17"/>
<protein>
    <submittedName>
        <fullName evidence="2">Uncharacterized protein</fullName>
    </submittedName>
</protein>
<dbReference type="Proteomes" id="UP000039541">
    <property type="component" value="Unassembled WGS sequence"/>
</dbReference>